<dbReference type="RefSeq" id="WP_394472589.1">
    <property type="nucleotide sequence ID" value="NZ_JBIGHY010000009.1"/>
</dbReference>
<name>A0ABW7EVA6_9BURK</name>
<protein>
    <submittedName>
        <fullName evidence="10">ABC transporter ATP-binding protein</fullName>
    </submittedName>
</protein>
<reference evidence="10 11" key="1">
    <citation type="submission" date="2024-09" db="EMBL/GenBank/DDBJ databases">
        <title>Novel species of the genus Pelomonas and Roseateles isolated from streams.</title>
        <authorList>
            <person name="Lu H."/>
        </authorList>
    </citation>
    <scope>NUCLEOTIDE SEQUENCE [LARGE SCALE GENOMIC DNA]</scope>
    <source>
        <strain evidence="10 11">DC23W</strain>
    </source>
</reference>
<comment type="caution">
    <text evidence="10">The sequence shown here is derived from an EMBL/GenBank/DDBJ whole genome shotgun (WGS) entry which is preliminary data.</text>
</comment>
<feature type="domain" description="ABC transporter" evidence="9">
    <location>
        <begin position="5"/>
        <end position="241"/>
    </location>
</feature>
<keyword evidence="6" id="KW-0408">Iron</keyword>
<dbReference type="InterPro" id="IPR050093">
    <property type="entry name" value="ABC_SmlMolc_Importer"/>
</dbReference>
<dbReference type="PANTHER" id="PTHR42781">
    <property type="entry name" value="SPERMIDINE/PUTRESCINE IMPORT ATP-BINDING PROTEIN POTA"/>
    <property type="match status" value="1"/>
</dbReference>
<evidence type="ECO:0000313" key="11">
    <source>
        <dbReference type="Proteomes" id="UP001606300"/>
    </source>
</evidence>
<dbReference type="Proteomes" id="UP001606300">
    <property type="component" value="Unassembled WGS sequence"/>
</dbReference>
<keyword evidence="4" id="KW-0547">Nucleotide-binding</keyword>
<dbReference type="InterPro" id="IPR027417">
    <property type="entry name" value="P-loop_NTPase"/>
</dbReference>
<dbReference type="CDD" id="cd03259">
    <property type="entry name" value="ABC_Carb_Solutes_like"/>
    <property type="match status" value="1"/>
</dbReference>
<dbReference type="EMBL" id="JBIGHY010000009">
    <property type="protein sequence ID" value="MFG6416528.1"/>
    <property type="molecule type" value="Genomic_DNA"/>
</dbReference>
<evidence type="ECO:0000256" key="7">
    <source>
        <dbReference type="ARBA" id="ARBA00023065"/>
    </source>
</evidence>
<proteinExistence type="predicted"/>
<dbReference type="Pfam" id="PF00005">
    <property type="entry name" value="ABC_tran"/>
    <property type="match status" value="1"/>
</dbReference>
<evidence type="ECO:0000313" key="10">
    <source>
        <dbReference type="EMBL" id="MFG6416528.1"/>
    </source>
</evidence>
<evidence type="ECO:0000256" key="2">
    <source>
        <dbReference type="ARBA" id="ARBA00022475"/>
    </source>
</evidence>
<keyword evidence="5 10" id="KW-0067">ATP-binding</keyword>
<dbReference type="InterPro" id="IPR017871">
    <property type="entry name" value="ABC_transporter-like_CS"/>
</dbReference>
<evidence type="ECO:0000256" key="3">
    <source>
        <dbReference type="ARBA" id="ARBA00022496"/>
    </source>
</evidence>
<dbReference type="InterPro" id="IPR003439">
    <property type="entry name" value="ABC_transporter-like_ATP-bd"/>
</dbReference>
<evidence type="ECO:0000256" key="5">
    <source>
        <dbReference type="ARBA" id="ARBA00022840"/>
    </source>
</evidence>
<dbReference type="Gene3D" id="3.40.50.300">
    <property type="entry name" value="P-loop containing nucleotide triphosphate hydrolases"/>
    <property type="match status" value="1"/>
</dbReference>
<dbReference type="PANTHER" id="PTHR42781:SF4">
    <property type="entry name" value="SPERMIDINE_PUTRESCINE IMPORT ATP-BINDING PROTEIN POTA"/>
    <property type="match status" value="1"/>
</dbReference>
<dbReference type="InterPro" id="IPR015853">
    <property type="entry name" value="ABC_transpr_FbpC"/>
</dbReference>
<organism evidence="10 11">
    <name type="scientific">Pelomonas dachongensis</name>
    <dbReference type="NCBI Taxonomy" id="3299029"/>
    <lineage>
        <taxon>Bacteria</taxon>
        <taxon>Pseudomonadati</taxon>
        <taxon>Pseudomonadota</taxon>
        <taxon>Betaproteobacteria</taxon>
        <taxon>Burkholderiales</taxon>
        <taxon>Sphaerotilaceae</taxon>
        <taxon>Roseateles</taxon>
    </lineage>
</organism>
<dbReference type="GO" id="GO:0005524">
    <property type="term" value="F:ATP binding"/>
    <property type="evidence" value="ECO:0007669"/>
    <property type="project" value="UniProtKB-KW"/>
</dbReference>
<dbReference type="SMART" id="SM00382">
    <property type="entry name" value="AAA"/>
    <property type="match status" value="1"/>
</dbReference>
<keyword evidence="11" id="KW-1185">Reference proteome</keyword>
<evidence type="ECO:0000256" key="8">
    <source>
        <dbReference type="ARBA" id="ARBA00023136"/>
    </source>
</evidence>
<keyword evidence="3" id="KW-0410">Iron transport</keyword>
<evidence type="ECO:0000259" key="9">
    <source>
        <dbReference type="PROSITE" id="PS50893"/>
    </source>
</evidence>
<evidence type="ECO:0000256" key="4">
    <source>
        <dbReference type="ARBA" id="ARBA00022741"/>
    </source>
</evidence>
<keyword evidence="1" id="KW-0813">Transport</keyword>
<sequence>MSAALHIEDLALGYDGRDGFKPVVQGLSLSLAAGQIGCLLGPSGCGKSTLLRAIAGFEPARGGQIRIGSERVSSATAHVPPEKRHVGLMFQDYALFPHLSAAQNVGFGLRRLAATERTARVAEMLALVGLPELGHRHPHELSGGQQQRIALARALATRPALLLLDEPFSSLDGGSRERLTAEVRDLLRVARQTALLVTHNADEGARFADFMGVMGAGRLASWQATRPAADAQALAIQPSSGSTSDGQP</sequence>
<keyword evidence="2" id="KW-1003">Cell membrane</keyword>
<dbReference type="PROSITE" id="PS50893">
    <property type="entry name" value="ABC_TRANSPORTER_2"/>
    <property type="match status" value="1"/>
</dbReference>
<keyword evidence="7" id="KW-0406">Ion transport</keyword>
<evidence type="ECO:0000256" key="1">
    <source>
        <dbReference type="ARBA" id="ARBA00022448"/>
    </source>
</evidence>
<keyword evidence="8" id="KW-0472">Membrane</keyword>
<dbReference type="InterPro" id="IPR003593">
    <property type="entry name" value="AAA+_ATPase"/>
</dbReference>
<accession>A0ABW7EVA6</accession>
<evidence type="ECO:0000256" key="6">
    <source>
        <dbReference type="ARBA" id="ARBA00023004"/>
    </source>
</evidence>
<dbReference type="PROSITE" id="PS00211">
    <property type="entry name" value="ABC_TRANSPORTER_1"/>
    <property type="match status" value="1"/>
</dbReference>
<dbReference type="SUPFAM" id="SSF52540">
    <property type="entry name" value="P-loop containing nucleoside triphosphate hydrolases"/>
    <property type="match status" value="1"/>
</dbReference>
<gene>
    <name evidence="10" type="ORF">ACG02S_21770</name>
</gene>